<keyword evidence="6" id="KW-1185">Reference proteome</keyword>
<evidence type="ECO:0000313" key="5">
    <source>
        <dbReference type="EMBL" id="ACF12552.1"/>
    </source>
</evidence>
<dbReference type="HOGENOM" id="CLU_013985_41_3_10"/>
<dbReference type="Pfam" id="PF00583">
    <property type="entry name" value="Acetyltransf_1"/>
    <property type="match status" value="1"/>
</dbReference>
<keyword evidence="2 5" id="KW-0808">Transferase</keyword>
<accession>B3QSG1</accession>
<dbReference type="Proteomes" id="UP000001208">
    <property type="component" value="Chromosome"/>
</dbReference>
<dbReference type="InterPro" id="IPR000182">
    <property type="entry name" value="GNAT_dom"/>
</dbReference>
<dbReference type="AlphaFoldDB" id="B3QSG1"/>
<dbReference type="CDD" id="cd04301">
    <property type="entry name" value="NAT_SF"/>
    <property type="match status" value="1"/>
</dbReference>
<sequence>MKTDFEHIEIEPVTEQNFEVFFSQIVAFANYESLTPPDADAKARLKKYGFSEKPKYEAFLAYFDKQPVGFAMIFETFSSFLAKPTLYLEDIFVDEAFRGKRVGTAFFKFFAQLALERGCGRMEWQVLDWNKPAIEFYEKTGAKQTKEWLPYRLTEAELKHFLETM</sequence>
<dbReference type="OrthoDB" id="9805924at2"/>
<evidence type="ECO:0000313" key="6">
    <source>
        <dbReference type="Proteomes" id="UP000001208"/>
    </source>
</evidence>
<dbReference type="PANTHER" id="PTHR10545:SF29">
    <property type="entry name" value="GH14572P-RELATED"/>
    <property type="match status" value="1"/>
</dbReference>
<dbReference type="PANTHER" id="PTHR10545">
    <property type="entry name" value="DIAMINE N-ACETYLTRANSFERASE"/>
    <property type="match status" value="1"/>
</dbReference>
<dbReference type="PROSITE" id="PS51186">
    <property type="entry name" value="GNAT"/>
    <property type="match status" value="1"/>
</dbReference>
<evidence type="ECO:0000259" key="4">
    <source>
        <dbReference type="PROSITE" id="PS51186"/>
    </source>
</evidence>
<feature type="domain" description="N-acetyltransferase" evidence="4">
    <location>
        <begin position="8"/>
        <end position="163"/>
    </location>
</feature>
<protein>
    <submittedName>
        <fullName evidence="5">GCN5-related N-acetyltransferase</fullName>
    </submittedName>
</protein>
<dbReference type="FunFam" id="3.40.630.30:FF:000064">
    <property type="entry name" value="GNAT family acetyltransferase"/>
    <property type="match status" value="1"/>
</dbReference>
<dbReference type="InterPro" id="IPR016181">
    <property type="entry name" value="Acyl_CoA_acyltransferase"/>
</dbReference>
<dbReference type="EMBL" id="CP001100">
    <property type="protein sequence ID" value="ACF12552.1"/>
    <property type="molecule type" value="Genomic_DNA"/>
</dbReference>
<keyword evidence="3" id="KW-0012">Acyltransferase</keyword>
<evidence type="ECO:0000256" key="3">
    <source>
        <dbReference type="ARBA" id="ARBA00023315"/>
    </source>
</evidence>
<dbReference type="InterPro" id="IPR051016">
    <property type="entry name" value="Diverse_Substrate_AcTransf"/>
</dbReference>
<comment type="similarity">
    <text evidence="1">Belongs to the acetyltransferase family.</text>
</comment>
<dbReference type="KEGG" id="cts:Ctha_0081"/>
<reference evidence="5 6" key="1">
    <citation type="submission" date="2008-06" db="EMBL/GenBank/DDBJ databases">
        <title>Complete sequence of Chloroherpeton thalassium ATCC 35110.</title>
        <authorList>
            <consortium name="US DOE Joint Genome Institute"/>
            <person name="Lucas S."/>
            <person name="Copeland A."/>
            <person name="Lapidus A."/>
            <person name="Glavina del Rio T."/>
            <person name="Dalin E."/>
            <person name="Tice H."/>
            <person name="Bruce D."/>
            <person name="Goodwin L."/>
            <person name="Pitluck S."/>
            <person name="Schmutz J."/>
            <person name="Larimer F."/>
            <person name="Land M."/>
            <person name="Hauser L."/>
            <person name="Kyrpides N."/>
            <person name="Mikhailova N."/>
            <person name="Liu Z."/>
            <person name="Li T."/>
            <person name="Zhao F."/>
            <person name="Overmann J."/>
            <person name="Bryant D.A."/>
            <person name="Richardson P."/>
        </authorList>
    </citation>
    <scope>NUCLEOTIDE SEQUENCE [LARGE SCALE GENOMIC DNA]</scope>
    <source>
        <strain evidence="6">ATCC 35110 / GB-78</strain>
    </source>
</reference>
<gene>
    <name evidence="5" type="ordered locus">Ctha_0081</name>
</gene>
<organism evidence="5 6">
    <name type="scientific">Chloroherpeton thalassium (strain ATCC 35110 / GB-78)</name>
    <dbReference type="NCBI Taxonomy" id="517418"/>
    <lineage>
        <taxon>Bacteria</taxon>
        <taxon>Pseudomonadati</taxon>
        <taxon>Chlorobiota</taxon>
        <taxon>Chlorobiia</taxon>
        <taxon>Chlorobiales</taxon>
        <taxon>Chloroherpetonaceae</taxon>
        <taxon>Chloroherpeton</taxon>
    </lineage>
</organism>
<evidence type="ECO:0000256" key="1">
    <source>
        <dbReference type="ARBA" id="ARBA00008694"/>
    </source>
</evidence>
<dbReference type="GO" id="GO:0008080">
    <property type="term" value="F:N-acetyltransferase activity"/>
    <property type="evidence" value="ECO:0007669"/>
    <property type="project" value="TreeGrafter"/>
</dbReference>
<dbReference type="SUPFAM" id="SSF55729">
    <property type="entry name" value="Acyl-CoA N-acyltransferases (Nat)"/>
    <property type="match status" value="1"/>
</dbReference>
<evidence type="ECO:0000256" key="2">
    <source>
        <dbReference type="ARBA" id="ARBA00022679"/>
    </source>
</evidence>
<name>B3QSG1_CHLT3</name>
<dbReference type="RefSeq" id="WP_012498636.1">
    <property type="nucleotide sequence ID" value="NC_011026.1"/>
</dbReference>
<dbReference type="eggNOG" id="COG0456">
    <property type="taxonomic scope" value="Bacteria"/>
</dbReference>
<dbReference type="Gene3D" id="3.40.630.30">
    <property type="match status" value="1"/>
</dbReference>
<proteinExistence type="inferred from homology"/>